<dbReference type="EMBL" id="CAJNAS010000016">
    <property type="protein sequence ID" value="CAE6934377.1"/>
    <property type="molecule type" value="Genomic_DNA"/>
</dbReference>
<gene>
    <name evidence="2" type="ORF">R70211_05301</name>
</gene>
<accession>A0A9N8QZS4</accession>
<feature type="domain" description="GmrSD restriction endonucleases N-terminal" evidence="1">
    <location>
        <begin position="15"/>
        <end position="199"/>
    </location>
</feature>
<dbReference type="PANTHER" id="PTHR35149">
    <property type="entry name" value="SLL5132 PROTEIN"/>
    <property type="match status" value="1"/>
</dbReference>
<dbReference type="InterPro" id="IPR004919">
    <property type="entry name" value="GmrSD_N"/>
</dbReference>
<sequence>MSVESALLELRLVGDIAGSFRVARYQRGYRWGQLEVERLLNDIWENKDAPYCLQPVVVKRDGETAWELVDGQQRLTTLFLIFVFMEREGLQKAGPPYSIAYDTRPGSEYYLKELDADRADSGIDYFHLHRAYECIRAWFDTHGVRRQYVANKFYGYLFENVRVIWYEAPKGMDSTTLFTRLNVGRIPLTDAELFKALLLSRSRGDAGTTDKSHEIAAQWDSIERDLQHPDVWAFVADEAAAESPTRINLLLDTIAGGPRGRARPRFHTFDVLQKMIEQSRPEDVWNRVVELHARVLGWYEDRDHYHKIGYLVAVGEHFSELVALAVDETKSGFGAVLDARIRASLDLTPSSVAALTYETETHRDKCARVLLLMNVETVRRVNDSSERYSFRIHLSGAWSLEHIHAQNAELLTKAEQWKDWLRLHREALLDLPSIDEDYRENLIRRIDNAGDQTDRRVFQDLARDVTATFTLANGSTSANLHSLHSVSNLALLASGHNSALNNAVFEVKRRRILELDRKGSYIPICTRQVFLKYYTDADAQQIHFWGTQDREAYLNAILSSAGGVGAYLKPEVPLA</sequence>
<comment type="caution">
    <text evidence="2">The sequence shown here is derived from an EMBL/GenBank/DDBJ whole genome shotgun (WGS) entry which is preliminary data.</text>
</comment>
<evidence type="ECO:0000313" key="2">
    <source>
        <dbReference type="EMBL" id="CAE6934377.1"/>
    </source>
</evidence>
<keyword evidence="3" id="KW-1185">Reference proteome</keyword>
<evidence type="ECO:0000313" key="3">
    <source>
        <dbReference type="Proteomes" id="UP000675121"/>
    </source>
</evidence>
<name>A0A9N8QZS4_9BURK</name>
<dbReference type="PANTHER" id="PTHR35149:SF2">
    <property type="entry name" value="DUF262 DOMAIN-CONTAINING PROTEIN"/>
    <property type="match status" value="1"/>
</dbReference>
<reference evidence="2" key="1">
    <citation type="submission" date="2021-02" db="EMBL/GenBank/DDBJ databases">
        <authorList>
            <person name="Vanwijnsberghe S."/>
        </authorList>
    </citation>
    <scope>NUCLEOTIDE SEQUENCE</scope>
    <source>
        <strain evidence="2">R-70211</strain>
    </source>
</reference>
<protein>
    <recommendedName>
        <fullName evidence="1">GmrSD restriction endonucleases N-terminal domain-containing protein</fullName>
    </recommendedName>
</protein>
<dbReference type="AlphaFoldDB" id="A0A9N8QZS4"/>
<proteinExistence type="predicted"/>
<dbReference type="Pfam" id="PF03235">
    <property type="entry name" value="GmrSD_N"/>
    <property type="match status" value="1"/>
</dbReference>
<evidence type="ECO:0000259" key="1">
    <source>
        <dbReference type="Pfam" id="PF03235"/>
    </source>
</evidence>
<dbReference type="Proteomes" id="UP000675121">
    <property type="component" value="Unassembled WGS sequence"/>
</dbReference>
<organism evidence="2 3">
    <name type="scientific">Paraburkholderia domus</name>
    <dbReference type="NCBI Taxonomy" id="2793075"/>
    <lineage>
        <taxon>Bacteria</taxon>
        <taxon>Pseudomonadati</taxon>
        <taxon>Pseudomonadota</taxon>
        <taxon>Betaproteobacteria</taxon>
        <taxon>Burkholderiales</taxon>
        <taxon>Burkholderiaceae</taxon>
        <taxon>Paraburkholderia</taxon>
    </lineage>
</organism>